<dbReference type="WBParaSite" id="PS1159_v2.g16934.t1">
    <property type="protein sequence ID" value="PS1159_v2.g16934.t1"/>
    <property type="gene ID" value="PS1159_v2.g16934"/>
</dbReference>
<organism evidence="1 2">
    <name type="scientific">Panagrolaimus sp. PS1159</name>
    <dbReference type="NCBI Taxonomy" id="55785"/>
    <lineage>
        <taxon>Eukaryota</taxon>
        <taxon>Metazoa</taxon>
        <taxon>Ecdysozoa</taxon>
        <taxon>Nematoda</taxon>
        <taxon>Chromadorea</taxon>
        <taxon>Rhabditida</taxon>
        <taxon>Tylenchina</taxon>
        <taxon>Panagrolaimomorpha</taxon>
        <taxon>Panagrolaimoidea</taxon>
        <taxon>Panagrolaimidae</taxon>
        <taxon>Panagrolaimus</taxon>
    </lineage>
</organism>
<name>A0AC35FHL0_9BILA</name>
<protein>
    <submittedName>
        <fullName evidence="2">Uncharacterized protein</fullName>
    </submittedName>
</protein>
<accession>A0AC35FHL0</accession>
<proteinExistence type="predicted"/>
<evidence type="ECO:0000313" key="2">
    <source>
        <dbReference type="WBParaSite" id="PS1159_v2.g16934.t1"/>
    </source>
</evidence>
<dbReference type="Proteomes" id="UP000887580">
    <property type="component" value="Unplaced"/>
</dbReference>
<evidence type="ECO:0000313" key="1">
    <source>
        <dbReference type="Proteomes" id="UP000887580"/>
    </source>
</evidence>
<sequence>MASDKNSYYIIFKALIKFIWHINMAINVGIYPNYGDISYSNESEKELVDCINFNFKKIIRVNSEEIEKVDLMFEEITSEINGKELGSACICLDEYYYNEIRQKFIESGLKHGFKHVEIINYETAFYLNAMCQINHKPKNGDIIWIKDGYKYNVWTIKNQKALFIGYWESGTFYLNDFQKIVEKSQLNKGPNVLLYNSKINEATCKKFGCQLFCYENDKFCFSKASLVKIAKKVTDYEFAYLETESFLSHTVILKIGEKEIKTFQVVALVKN</sequence>
<reference evidence="2" key="1">
    <citation type="submission" date="2022-11" db="UniProtKB">
        <authorList>
            <consortium name="WormBaseParasite"/>
        </authorList>
    </citation>
    <scope>IDENTIFICATION</scope>
</reference>